<dbReference type="InterPro" id="IPR050266">
    <property type="entry name" value="AB_hydrolase_sf"/>
</dbReference>
<dbReference type="Gene3D" id="3.40.50.1820">
    <property type="entry name" value="alpha/beta hydrolase"/>
    <property type="match status" value="1"/>
</dbReference>
<evidence type="ECO:0000259" key="1">
    <source>
        <dbReference type="Pfam" id="PF00561"/>
    </source>
</evidence>
<gene>
    <name evidence="2" type="ORF">SAMN04488498_1049</name>
</gene>
<keyword evidence="2" id="KW-0378">Hydrolase</keyword>
<protein>
    <submittedName>
        <fullName evidence="2">Alpha/beta hydrolase fold</fullName>
    </submittedName>
</protein>
<dbReference type="Proteomes" id="UP000323300">
    <property type="component" value="Unassembled WGS sequence"/>
</dbReference>
<proteinExistence type="predicted"/>
<dbReference type="EMBL" id="FOSL01000004">
    <property type="protein sequence ID" value="SFK23943.1"/>
    <property type="molecule type" value="Genomic_DNA"/>
</dbReference>
<dbReference type="PANTHER" id="PTHR43798">
    <property type="entry name" value="MONOACYLGLYCEROL LIPASE"/>
    <property type="match status" value="1"/>
</dbReference>
<dbReference type="PANTHER" id="PTHR43798:SF33">
    <property type="entry name" value="HYDROLASE, PUTATIVE (AFU_ORTHOLOGUE AFUA_2G14860)-RELATED"/>
    <property type="match status" value="1"/>
</dbReference>
<dbReference type="GO" id="GO:0016787">
    <property type="term" value="F:hydrolase activity"/>
    <property type="evidence" value="ECO:0007669"/>
    <property type="project" value="UniProtKB-KW"/>
</dbReference>
<reference evidence="2 3" key="1">
    <citation type="submission" date="2016-10" db="EMBL/GenBank/DDBJ databases">
        <authorList>
            <person name="Varghese N."/>
            <person name="Submissions S."/>
        </authorList>
    </citation>
    <scope>NUCLEOTIDE SEQUENCE [LARGE SCALE GENOMIC DNA]</scope>
    <source>
        <strain evidence="2 3">DSM 21822</strain>
    </source>
</reference>
<evidence type="ECO:0000313" key="3">
    <source>
        <dbReference type="Proteomes" id="UP000323300"/>
    </source>
</evidence>
<sequence>MPATPRERSVSGISAAGFHRLAYVDWGPANGDTPVLCVHGVTRQSRDFDFLANTLTRMGRRVICPDLPGRGRSERLSNPDDYALPQYCADINTVIARTGAQAVDYVGTSLGGLIGMILAGMVGTNIRRLVINDIGPYVSSTGLSRIGAYLRELPVSFTTLEKAQAYFRSVLEPYGDLTESSGIT</sequence>
<feature type="domain" description="AB hydrolase-1" evidence="1">
    <location>
        <begin position="34"/>
        <end position="134"/>
    </location>
</feature>
<dbReference type="AlphaFoldDB" id="A0A1I3XWR3"/>
<dbReference type="InterPro" id="IPR000073">
    <property type="entry name" value="AB_hydrolase_1"/>
</dbReference>
<organism evidence="2 3">
    <name type="scientific">Neomesorhizobium albiziae</name>
    <dbReference type="NCBI Taxonomy" id="335020"/>
    <lineage>
        <taxon>Bacteria</taxon>
        <taxon>Pseudomonadati</taxon>
        <taxon>Pseudomonadota</taxon>
        <taxon>Alphaproteobacteria</taxon>
        <taxon>Hyphomicrobiales</taxon>
        <taxon>Phyllobacteriaceae</taxon>
        <taxon>Neomesorhizobium</taxon>
    </lineage>
</organism>
<dbReference type="GO" id="GO:0016020">
    <property type="term" value="C:membrane"/>
    <property type="evidence" value="ECO:0007669"/>
    <property type="project" value="TreeGrafter"/>
</dbReference>
<accession>A0A1I3XWR3</accession>
<dbReference type="InterPro" id="IPR029058">
    <property type="entry name" value="AB_hydrolase_fold"/>
</dbReference>
<dbReference type="PRINTS" id="PR00111">
    <property type="entry name" value="ABHYDROLASE"/>
</dbReference>
<evidence type="ECO:0000313" key="2">
    <source>
        <dbReference type="EMBL" id="SFK23943.1"/>
    </source>
</evidence>
<keyword evidence="3" id="KW-1185">Reference proteome</keyword>
<dbReference type="Pfam" id="PF00561">
    <property type="entry name" value="Abhydrolase_1"/>
    <property type="match status" value="1"/>
</dbReference>
<dbReference type="SUPFAM" id="SSF53474">
    <property type="entry name" value="alpha/beta-Hydrolases"/>
    <property type="match status" value="1"/>
</dbReference>
<name>A0A1I3XWR3_9HYPH</name>